<evidence type="ECO:0000313" key="6">
    <source>
        <dbReference type="EMBL" id="RHG79657.1"/>
    </source>
</evidence>
<dbReference type="EMBL" id="QSIR01000066">
    <property type="protein sequence ID" value="RHC98865.1"/>
    <property type="molecule type" value="Genomic_DNA"/>
</dbReference>
<dbReference type="InterPro" id="IPR037143">
    <property type="entry name" value="4-PPantetheinyl_Trfase_dom_sf"/>
</dbReference>
<dbReference type="InterPro" id="IPR050559">
    <property type="entry name" value="P-Pant_transferase_sf"/>
</dbReference>
<accession>A0A414URM6</accession>
<comment type="caution">
    <text evidence="6">The sequence shown here is derived from an EMBL/GenBank/DDBJ whole genome shotgun (WGS) entry which is preliminary data.</text>
</comment>
<comment type="similarity">
    <text evidence="1">Belongs to the P-Pant transferase superfamily. Gsp/Sfp/HetI/AcpT family.</text>
</comment>
<dbReference type="InterPro" id="IPR055066">
    <property type="entry name" value="AASDHPPT_N"/>
</dbReference>
<evidence type="ECO:0000259" key="3">
    <source>
        <dbReference type="Pfam" id="PF01648"/>
    </source>
</evidence>
<evidence type="ECO:0000256" key="2">
    <source>
        <dbReference type="ARBA" id="ARBA00022679"/>
    </source>
</evidence>
<dbReference type="EMBL" id="QRIS01000036">
    <property type="protein sequence ID" value="RHG79657.1"/>
    <property type="molecule type" value="Genomic_DNA"/>
</dbReference>
<dbReference type="GO" id="GO:0000287">
    <property type="term" value="F:magnesium ion binding"/>
    <property type="evidence" value="ECO:0007669"/>
    <property type="project" value="InterPro"/>
</dbReference>
<evidence type="ECO:0000313" key="7">
    <source>
        <dbReference type="Proteomes" id="UP000283981"/>
    </source>
</evidence>
<dbReference type="GO" id="GO:0019878">
    <property type="term" value="P:lysine biosynthetic process via aminoadipic acid"/>
    <property type="evidence" value="ECO:0007669"/>
    <property type="project" value="TreeGrafter"/>
</dbReference>
<reference evidence="7 8" key="1">
    <citation type="submission" date="2018-08" db="EMBL/GenBank/DDBJ databases">
        <title>A genome reference for cultivated species of the human gut microbiota.</title>
        <authorList>
            <person name="Zou Y."/>
            <person name="Xue W."/>
            <person name="Luo G."/>
        </authorList>
    </citation>
    <scope>NUCLEOTIDE SEQUENCE [LARGE SCALE GENOMIC DNA]</scope>
    <source>
        <strain evidence="6 7">AM21-18</strain>
        <strain evidence="5 8">AM32-6</strain>
    </source>
</reference>
<dbReference type="PANTHER" id="PTHR12215:SF10">
    <property type="entry name" value="L-AMINOADIPATE-SEMIALDEHYDE DEHYDROGENASE-PHOSPHOPANTETHEINYL TRANSFERASE"/>
    <property type="match status" value="1"/>
</dbReference>
<feature type="domain" description="4'-phosphopantetheinyl transferase N-terminal" evidence="4">
    <location>
        <begin position="16"/>
        <end position="93"/>
    </location>
</feature>
<sequence>MTRTYYVKITERIEEDELRGLISRVSETRRVEVLKKRRMEDRIQGIVSELLIKYVLQKTFGINLYELQIFRGKYGKPFANVPIQFNISHSKNIILASFSDSSEIGIDIEEIKPISIRTLKSIFLQEEYEYVQNQEGKEQRLNMFYKFWTLKESYIKYLGTGLYRDMNTFGFTLNNGITLKDLLNPFYKDKIQFMTGKIENYYYSLCCKKEENIQKFEYIEMDQILNKI</sequence>
<dbReference type="Proteomes" id="UP000283981">
    <property type="component" value="Unassembled WGS sequence"/>
</dbReference>
<evidence type="ECO:0000259" key="4">
    <source>
        <dbReference type="Pfam" id="PF22624"/>
    </source>
</evidence>
<dbReference type="GO" id="GO:0008897">
    <property type="term" value="F:holo-[acyl-carrier-protein] synthase activity"/>
    <property type="evidence" value="ECO:0007669"/>
    <property type="project" value="InterPro"/>
</dbReference>
<keyword evidence="2" id="KW-0808">Transferase</keyword>
<protein>
    <submittedName>
        <fullName evidence="6">Uncharacterized protein</fullName>
    </submittedName>
</protein>
<proteinExistence type="inferred from homology"/>
<name>A0A414URM6_MEDGN</name>
<organism evidence="6 7">
    <name type="scientific">Mediterraneibacter gnavus</name>
    <name type="common">Ruminococcus gnavus</name>
    <dbReference type="NCBI Taxonomy" id="33038"/>
    <lineage>
        <taxon>Bacteria</taxon>
        <taxon>Bacillati</taxon>
        <taxon>Bacillota</taxon>
        <taxon>Clostridia</taxon>
        <taxon>Lachnospirales</taxon>
        <taxon>Lachnospiraceae</taxon>
        <taxon>Mediterraneibacter</taxon>
    </lineage>
</organism>
<evidence type="ECO:0000313" key="5">
    <source>
        <dbReference type="EMBL" id="RHC98865.1"/>
    </source>
</evidence>
<dbReference type="AlphaFoldDB" id="A0A414URM6"/>
<dbReference type="Pfam" id="PF01648">
    <property type="entry name" value="ACPS"/>
    <property type="match status" value="1"/>
</dbReference>
<dbReference type="Gene3D" id="3.90.470.20">
    <property type="entry name" value="4'-phosphopantetheinyl transferase domain"/>
    <property type="match status" value="2"/>
</dbReference>
<evidence type="ECO:0000256" key="1">
    <source>
        <dbReference type="ARBA" id="ARBA00010990"/>
    </source>
</evidence>
<gene>
    <name evidence="6" type="ORF">DW243_15960</name>
    <name evidence="5" type="ORF">DW812_18505</name>
</gene>
<dbReference type="SUPFAM" id="SSF56214">
    <property type="entry name" value="4'-phosphopantetheinyl transferase"/>
    <property type="match status" value="2"/>
</dbReference>
<evidence type="ECO:0000313" key="8">
    <source>
        <dbReference type="Proteomes" id="UP000284472"/>
    </source>
</evidence>
<feature type="domain" description="4'-phosphopantetheinyl transferase" evidence="3">
    <location>
        <begin position="104"/>
        <end position="194"/>
    </location>
</feature>
<dbReference type="Proteomes" id="UP000284472">
    <property type="component" value="Unassembled WGS sequence"/>
</dbReference>
<dbReference type="GO" id="GO:0005829">
    <property type="term" value="C:cytosol"/>
    <property type="evidence" value="ECO:0007669"/>
    <property type="project" value="TreeGrafter"/>
</dbReference>
<dbReference type="InterPro" id="IPR008278">
    <property type="entry name" value="4-PPantetheinyl_Trfase_dom"/>
</dbReference>
<dbReference type="PANTHER" id="PTHR12215">
    <property type="entry name" value="PHOSPHOPANTETHEINE TRANSFERASE"/>
    <property type="match status" value="1"/>
</dbReference>
<dbReference type="Pfam" id="PF22624">
    <property type="entry name" value="AASDHPPT_N"/>
    <property type="match status" value="1"/>
</dbReference>
<dbReference type="RefSeq" id="WP_118044274.1">
    <property type="nucleotide sequence ID" value="NZ_QRIP01000033.1"/>
</dbReference>